<organism evidence="1 2">
    <name type="scientific">Quercus lobata</name>
    <name type="common">Valley oak</name>
    <dbReference type="NCBI Taxonomy" id="97700"/>
    <lineage>
        <taxon>Eukaryota</taxon>
        <taxon>Viridiplantae</taxon>
        <taxon>Streptophyta</taxon>
        <taxon>Embryophyta</taxon>
        <taxon>Tracheophyta</taxon>
        <taxon>Spermatophyta</taxon>
        <taxon>Magnoliopsida</taxon>
        <taxon>eudicotyledons</taxon>
        <taxon>Gunneridae</taxon>
        <taxon>Pentapetalae</taxon>
        <taxon>rosids</taxon>
        <taxon>fabids</taxon>
        <taxon>Fagales</taxon>
        <taxon>Fagaceae</taxon>
        <taxon>Quercus</taxon>
    </lineage>
</organism>
<dbReference type="PANTHER" id="PTHR34454:SF3">
    <property type="entry name" value="PEPTIDASE I, PUTATIVE-RELATED"/>
    <property type="match status" value="1"/>
</dbReference>
<name>A0A7N2KS39_QUELO</name>
<dbReference type="PANTHER" id="PTHR34454">
    <property type="entry name" value="TUNICAMYCIN INDUCED PROTEIN"/>
    <property type="match status" value="1"/>
</dbReference>
<protein>
    <submittedName>
        <fullName evidence="1">Uncharacterized protein</fullName>
    </submittedName>
</protein>
<dbReference type="Proteomes" id="UP000594261">
    <property type="component" value="Chromosome 2"/>
</dbReference>
<dbReference type="FunCoup" id="A0A7N2KS39">
    <property type="interactions" value="980"/>
</dbReference>
<proteinExistence type="predicted"/>
<dbReference type="AlphaFoldDB" id="A0A7N2KS39"/>
<dbReference type="InParanoid" id="A0A7N2KS39"/>
<sequence length="491" mass="56051">MKKNSHRGLVVPLSFPILIILSFITPSLNASNSNLTTLFLQDVLKAISLKQKWDLEDVKVSKLDLRKVRFGSASRVEFRIGFGKSKWVIKWSEDEEQEVGSWKKFKNEKSDFGSLVTEIGSLMGVLNTFKMEGPFELLVGGDHQLSLLLPPRSSSSIATLTSSRWRVRSWVQDPYQLKKEDRKKKKYYNVSGICSKVLLAEIVKDAAKDQPVSDAYQRKKHEPCMRNFFRASCYAAALLKNLMMNISHNGLKRILVGEGITMEVRRAQEVSLIHSSGLGIPVNRSVAINKEKTEFWPFWQSMCIPLLPIQVLGAASVVAYRTRNPDAYIETTFISKDTIELLPEKCYNSHIYKERACPIDFLSSRIALLERVLKSFLGDRIRQNHSGFLKTKIKASAIIRFPIELERDIRSNDILHGKLAEWKTRPNVERMWFEVMARVEAETLWPLLVKKVNPFIGVDSVSWSNLMSNVSFTNLRSVLVPSEALTLDVKW</sequence>
<keyword evidence="2" id="KW-1185">Reference proteome</keyword>
<reference evidence="2" key="1">
    <citation type="journal article" date="2016" name="G3 (Bethesda)">
        <title>First Draft Assembly and Annotation of the Genome of a California Endemic Oak Quercus lobata Nee (Fagaceae).</title>
        <authorList>
            <person name="Sork V.L."/>
            <person name="Fitz-Gibbon S.T."/>
            <person name="Puiu D."/>
            <person name="Crepeau M."/>
            <person name="Gugger P.F."/>
            <person name="Sherman R."/>
            <person name="Stevens K."/>
            <person name="Langley C.H."/>
            <person name="Pellegrini M."/>
            <person name="Salzberg S.L."/>
        </authorList>
    </citation>
    <scope>NUCLEOTIDE SEQUENCE [LARGE SCALE GENOMIC DNA]</scope>
    <source>
        <strain evidence="2">cv. SW786</strain>
    </source>
</reference>
<dbReference type="EnsemblPlants" id="QL02p006279:mrna">
    <property type="protein sequence ID" value="QL02p006279:mrna"/>
    <property type="gene ID" value="QL02p006279"/>
</dbReference>
<dbReference type="InterPro" id="IPR053283">
    <property type="entry name" value="TUNICAMYCIN_INDUCED_1"/>
</dbReference>
<dbReference type="Gramene" id="QL02p006279:mrna">
    <property type="protein sequence ID" value="QL02p006279:mrna"/>
    <property type="gene ID" value="QL02p006279"/>
</dbReference>
<dbReference type="OMA" id="QKWELEG"/>
<reference evidence="1" key="2">
    <citation type="submission" date="2021-01" db="UniProtKB">
        <authorList>
            <consortium name="EnsemblPlants"/>
        </authorList>
    </citation>
    <scope>IDENTIFICATION</scope>
</reference>
<evidence type="ECO:0000313" key="1">
    <source>
        <dbReference type="EnsemblPlants" id="QL02p006279:mrna"/>
    </source>
</evidence>
<evidence type="ECO:0000313" key="2">
    <source>
        <dbReference type="Proteomes" id="UP000594261"/>
    </source>
</evidence>
<accession>A0A7N2KS39</accession>